<proteinExistence type="predicted"/>
<evidence type="ECO:0000313" key="4">
    <source>
        <dbReference type="Proteomes" id="UP000005240"/>
    </source>
</evidence>
<feature type="chain" id="PRO_5008109680" evidence="1">
    <location>
        <begin position="24"/>
        <end position="270"/>
    </location>
</feature>
<dbReference type="InterPro" id="IPR036412">
    <property type="entry name" value="HAD-like_sf"/>
</dbReference>
<dbReference type="EMBL" id="ADAS02000133">
    <property type="protein sequence ID" value="OAV89295.1"/>
    <property type="molecule type" value="Genomic_DNA"/>
</dbReference>
<keyword evidence="1" id="KW-0732">Signal</keyword>
<dbReference type="InterPro" id="IPR023214">
    <property type="entry name" value="HAD_sf"/>
</dbReference>
<keyword evidence="4" id="KW-1185">Reference proteome</keyword>
<feature type="signal peptide" evidence="1">
    <location>
        <begin position="1"/>
        <end position="23"/>
    </location>
</feature>
<evidence type="ECO:0000256" key="1">
    <source>
        <dbReference type="SAM" id="SignalP"/>
    </source>
</evidence>
<dbReference type="InterPro" id="IPR003337">
    <property type="entry name" value="Trehalose_PPase"/>
</dbReference>
<reference evidence="2" key="2">
    <citation type="submission" date="2016-05" db="EMBL/GenBank/DDBJ databases">
        <title>Comparative analysis highlights variable genome content of wheat rusts and divergence of the mating loci.</title>
        <authorList>
            <person name="Cuomo C.A."/>
            <person name="Bakkeren G."/>
            <person name="Szabo L."/>
            <person name="Khalil H."/>
            <person name="Joly D."/>
            <person name="Goldberg J."/>
            <person name="Young S."/>
            <person name="Zeng Q."/>
            <person name="Fellers J."/>
        </authorList>
    </citation>
    <scope>NUCLEOTIDE SEQUENCE [LARGE SCALE GENOMIC DNA]</scope>
    <source>
        <strain evidence="2">1-1 BBBD Race 1</strain>
    </source>
</reference>
<accession>A0A180G9A9</accession>
<protein>
    <submittedName>
        <fullName evidence="2 3">Uncharacterized protein</fullName>
    </submittedName>
</protein>
<organism evidence="2">
    <name type="scientific">Puccinia triticina (isolate 1-1 / race 1 (BBBD))</name>
    <name type="common">Brown leaf rust fungus</name>
    <dbReference type="NCBI Taxonomy" id="630390"/>
    <lineage>
        <taxon>Eukaryota</taxon>
        <taxon>Fungi</taxon>
        <taxon>Dikarya</taxon>
        <taxon>Basidiomycota</taxon>
        <taxon>Pucciniomycotina</taxon>
        <taxon>Pucciniomycetes</taxon>
        <taxon>Pucciniales</taxon>
        <taxon>Pucciniaceae</taxon>
        <taxon>Puccinia</taxon>
    </lineage>
</organism>
<evidence type="ECO:0000313" key="2">
    <source>
        <dbReference type="EMBL" id="OAV89295.1"/>
    </source>
</evidence>
<dbReference type="Pfam" id="PF02358">
    <property type="entry name" value="Trehalose_PPase"/>
    <property type="match status" value="1"/>
</dbReference>
<dbReference type="Gene3D" id="3.40.50.1000">
    <property type="entry name" value="HAD superfamily/HAD-like"/>
    <property type="match status" value="1"/>
</dbReference>
<dbReference type="AlphaFoldDB" id="A0A180G9A9"/>
<dbReference type="OrthoDB" id="2499136at2759"/>
<name>A0A180G9A9_PUCT1</name>
<evidence type="ECO:0000313" key="3">
    <source>
        <dbReference type="EnsemblFungi" id="PTTG_28740-t43_1-p1"/>
    </source>
</evidence>
<dbReference type="Proteomes" id="UP000005240">
    <property type="component" value="Unassembled WGS sequence"/>
</dbReference>
<reference evidence="3 4" key="3">
    <citation type="journal article" date="2017" name="G3 (Bethesda)">
        <title>Comparative analysis highlights variable genome content of wheat rusts and divergence of the mating loci.</title>
        <authorList>
            <person name="Cuomo C.A."/>
            <person name="Bakkeren G."/>
            <person name="Khalil H.B."/>
            <person name="Panwar V."/>
            <person name="Joly D."/>
            <person name="Linning R."/>
            <person name="Sakthikumar S."/>
            <person name="Song X."/>
            <person name="Adiconis X."/>
            <person name="Fan L."/>
            <person name="Goldberg J.M."/>
            <person name="Levin J.Z."/>
            <person name="Young S."/>
            <person name="Zeng Q."/>
            <person name="Anikster Y."/>
            <person name="Bruce M."/>
            <person name="Wang M."/>
            <person name="Yin C."/>
            <person name="McCallum B."/>
            <person name="Szabo L.J."/>
            <person name="Hulbert S."/>
            <person name="Chen X."/>
            <person name="Fellers J.P."/>
        </authorList>
    </citation>
    <scope>NUCLEOTIDE SEQUENCE</scope>
    <source>
        <strain evidence="4">Isolate 1-1 / race 1 (BBBD)</strain>
        <strain evidence="3">isolate 1-1 / race 1 (BBBD)</strain>
    </source>
</reference>
<reference evidence="2" key="1">
    <citation type="submission" date="2009-11" db="EMBL/GenBank/DDBJ databases">
        <authorList>
            <consortium name="The Broad Institute Genome Sequencing Platform"/>
            <person name="Ward D."/>
            <person name="Feldgarden M."/>
            <person name="Earl A."/>
            <person name="Young S.K."/>
            <person name="Zeng Q."/>
            <person name="Koehrsen M."/>
            <person name="Alvarado L."/>
            <person name="Berlin A."/>
            <person name="Bochicchio J."/>
            <person name="Borenstein D."/>
            <person name="Chapman S.B."/>
            <person name="Chen Z."/>
            <person name="Engels R."/>
            <person name="Freedman E."/>
            <person name="Gellesch M."/>
            <person name="Goldberg J."/>
            <person name="Griggs A."/>
            <person name="Gujja S."/>
            <person name="Heilman E."/>
            <person name="Heiman D."/>
            <person name="Hepburn T."/>
            <person name="Howarth C."/>
            <person name="Jen D."/>
            <person name="Larson L."/>
            <person name="Lewis B."/>
            <person name="Mehta T."/>
            <person name="Park D."/>
            <person name="Pearson M."/>
            <person name="Roberts A."/>
            <person name="Saif S."/>
            <person name="Shea T."/>
            <person name="Shenoy N."/>
            <person name="Sisk P."/>
            <person name="Stolte C."/>
            <person name="Sykes S."/>
            <person name="Thomson T."/>
            <person name="Walk T."/>
            <person name="White J."/>
            <person name="Yandava C."/>
            <person name="Izard J."/>
            <person name="Baranova O.V."/>
            <person name="Blanton J.M."/>
            <person name="Tanner A.C."/>
            <person name="Dewhirst F.E."/>
            <person name="Haas B."/>
            <person name="Nusbaum C."/>
            <person name="Birren B."/>
        </authorList>
    </citation>
    <scope>NUCLEOTIDE SEQUENCE [LARGE SCALE GENOMIC DNA]</scope>
    <source>
        <strain evidence="2">1-1 BBBD Race 1</strain>
    </source>
</reference>
<gene>
    <name evidence="2" type="ORF">PTTG_28740</name>
</gene>
<dbReference type="VEuPathDB" id="FungiDB:PTTG_28740"/>
<dbReference type="SUPFAM" id="SSF56784">
    <property type="entry name" value="HAD-like"/>
    <property type="match status" value="1"/>
</dbReference>
<reference evidence="3" key="4">
    <citation type="submission" date="2025-05" db="UniProtKB">
        <authorList>
            <consortium name="EnsemblFungi"/>
        </authorList>
    </citation>
    <scope>IDENTIFICATION</scope>
    <source>
        <strain evidence="3">isolate 1-1 / race 1 (BBBD)</strain>
    </source>
</reference>
<dbReference type="GO" id="GO:0005992">
    <property type="term" value="P:trehalose biosynthetic process"/>
    <property type="evidence" value="ECO:0007669"/>
    <property type="project" value="InterPro"/>
</dbReference>
<dbReference type="STRING" id="630390.A0A180G9A9"/>
<sequence length="270" mass="30192">MFYAVPLNALLLAITWQHSLVNSTPMCSLETSLPQLQARQISEVDIINEQTLCGIHDEFSKSSKRLILLDNDGTLKPRDWSNSPTHHARVHKALRRLTDDLKNEVWIITAAKLPVLEELYGDISKLNLAGHKGAQISTTTRSQKNLGPPAAKRIDLLAEEARAIYSEFASQLDILLASKFKDYEGIYDYRSSDKSKLTLRYKAFYSKGVLAKARLEGIDSTSDFGISIGDLEMDEAMHVEMKKKGFPSIIVQDTAQQDIKSNEKHGSTSN</sequence>
<dbReference type="EnsemblFungi" id="PTTG_28740-t43_1">
    <property type="protein sequence ID" value="PTTG_28740-t43_1-p1"/>
    <property type="gene ID" value="PTTG_28740"/>
</dbReference>